<dbReference type="GeneID" id="99986558"/>
<dbReference type="InterPro" id="IPR032808">
    <property type="entry name" value="DoxX"/>
</dbReference>
<gene>
    <name evidence="6" type="ORF">SAMN05216290_1839</name>
</gene>
<feature type="transmembrane region" description="Helical" evidence="5">
    <location>
        <begin position="97"/>
        <end position="114"/>
    </location>
</feature>
<dbReference type="Pfam" id="PF13564">
    <property type="entry name" value="DoxX_2"/>
    <property type="match status" value="1"/>
</dbReference>
<proteinExistence type="predicted"/>
<organism evidence="6 7">
    <name type="scientific">Roseivirga pacifica</name>
    <dbReference type="NCBI Taxonomy" id="1267423"/>
    <lineage>
        <taxon>Bacteria</taxon>
        <taxon>Pseudomonadati</taxon>
        <taxon>Bacteroidota</taxon>
        <taxon>Cytophagia</taxon>
        <taxon>Cytophagales</taxon>
        <taxon>Roseivirgaceae</taxon>
        <taxon>Roseivirga</taxon>
    </lineage>
</organism>
<evidence type="ECO:0000313" key="6">
    <source>
        <dbReference type="EMBL" id="SEW19645.1"/>
    </source>
</evidence>
<dbReference type="PIRSF" id="PIRSF030066">
    <property type="entry name" value="UCP030066"/>
    <property type="match status" value="1"/>
</dbReference>
<accession>A0A1I0PYD9</accession>
<evidence type="ECO:0000256" key="5">
    <source>
        <dbReference type="SAM" id="Phobius"/>
    </source>
</evidence>
<evidence type="ECO:0000256" key="4">
    <source>
        <dbReference type="ARBA" id="ARBA00023136"/>
    </source>
</evidence>
<dbReference type="OrthoDB" id="7960583at2"/>
<evidence type="ECO:0000313" key="7">
    <source>
        <dbReference type="Proteomes" id="UP000199437"/>
    </source>
</evidence>
<feature type="transmembrane region" description="Helical" evidence="5">
    <location>
        <begin position="47"/>
        <end position="65"/>
    </location>
</feature>
<dbReference type="AlphaFoldDB" id="A0A1I0PYD9"/>
<evidence type="ECO:0000256" key="2">
    <source>
        <dbReference type="ARBA" id="ARBA00022692"/>
    </source>
</evidence>
<keyword evidence="3 5" id="KW-1133">Transmembrane helix</keyword>
<keyword evidence="2 5" id="KW-0812">Transmembrane</keyword>
<feature type="transmembrane region" description="Helical" evidence="5">
    <location>
        <begin position="72"/>
        <end position="91"/>
    </location>
</feature>
<name>A0A1I0PYD9_9BACT</name>
<dbReference type="Proteomes" id="UP000199437">
    <property type="component" value="Unassembled WGS sequence"/>
</dbReference>
<dbReference type="EMBL" id="FOIR01000002">
    <property type="protein sequence ID" value="SEW19645.1"/>
    <property type="molecule type" value="Genomic_DNA"/>
</dbReference>
<dbReference type="InterPro" id="IPR016944">
    <property type="entry name" value="UCP030066"/>
</dbReference>
<sequence length="124" mass="13503">MKKVNIIYWVATGLISLMMAFSAFSYFTNPDVAAGFVHLGFPDYFRIELGIAKVIGVIVLLAPVWPKLKEWAYAGFTINFISAFIAHQAVGDSLSDSVGPIIALVLLAISYWAFGKKQASKAAN</sequence>
<reference evidence="7" key="1">
    <citation type="submission" date="2016-10" db="EMBL/GenBank/DDBJ databases">
        <authorList>
            <person name="Varghese N."/>
            <person name="Submissions S."/>
        </authorList>
    </citation>
    <scope>NUCLEOTIDE SEQUENCE [LARGE SCALE GENOMIC DNA]</scope>
    <source>
        <strain evidence="7">CGMCC 1.12402</strain>
    </source>
</reference>
<keyword evidence="7" id="KW-1185">Reference proteome</keyword>
<dbReference type="GO" id="GO:0016020">
    <property type="term" value="C:membrane"/>
    <property type="evidence" value="ECO:0007669"/>
    <property type="project" value="UniProtKB-SubCell"/>
</dbReference>
<evidence type="ECO:0000256" key="1">
    <source>
        <dbReference type="ARBA" id="ARBA00004141"/>
    </source>
</evidence>
<evidence type="ECO:0000256" key="3">
    <source>
        <dbReference type="ARBA" id="ARBA00022989"/>
    </source>
</evidence>
<comment type="subcellular location">
    <subcellularLocation>
        <location evidence="1">Membrane</location>
        <topology evidence="1">Multi-pass membrane protein</topology>
    </subcellularLocation>
</comment>
<protein>
    <submittedName>
        <fullName evidence="6">DoxX-like family protein</fullName>
    </submittedName>
</protein>
<keyword evidence="4 5" id="KW-0472">Membrane</keyword>
<dbReference type="RefSeq" id="WP_090258292.1">
    <property type="nucleotide sequence ID" value="NZ_FOIR01000002.1"/>
</dbReference>
<feature type="transmembrane region" description="Helical" evidence="5">
    <location>
        <begin position="7"/>
        <end position="27"/>
    </location>
</feature>
<dbReference type="STRING" id="1267423.SAMN05216290_1839"/>